<dbReference type="PROSITE" id="PS01357">
    <property type="entry name" value="ZF_ZZ_1"/>
    <property type="match status" value="1"/>
</dbReference>
<keyword evidence="7" id="KW-0808">Transferase</keyword>
<dbReference type="Pfam" id="PF00632">
    <property type="entry name" value="HECT"/>
    <property type="match status" value="1"/>
</dbReference>
<feature type="region of interest" description="Disordered" evidence="19">
    <location>
        <begin position="1591"/>
        <end position="1629"/>
    </location>
</feature>
<feature type="compositionally biased region" description="Pro residues" evidence="19">
    <location>
        <begin position="2555"/>
        <end position="2567"/>
    </location>
</feature>
<dbReference type="FunFam" id="2.130.10.30:FF:000006">
    <property type="entry name" value="E3 ubiquitin-protein ligase HERC2 isoform X1"/>
    <property type="match status" value="1"/>
</dbReference>
<dbReference type="InterPro" id="IPR009060">
    <property type="entry name" value="UBA-like_sf"/>
</dbReference>
<evidence type="ECO:0000256" key="7">
    <source>
        <dbReference type="ARBA" id="ARBA00022679"/>
    </source>
</evidence>
<dbReference type="SUPFAM" id="SSF57850">
    <property type="entry name" value="RING/U-box"/>
    <property type="match status" value="1"/>
</dbReference>
<keyword evidence="10 17" id="KW-0863">Zinc-finger</keyword>
<keyword evidence="6" id="KW-0597">Phosphoprotein</keyword>
<dbReference type="FunFam" id="3.30.2160.10:FF:000010">
    <property type="entry name" value="E3 ubiquitin-protein ligase HERC2 isoform X2"/>
    <property type="match status" value="1"/>
</dbReference>
<evidence type="ECO:0000256" key="19">
    <source>
        <dbReference type="SAM" id="MobiDB-lite"/>
    </source>
</evidence>
<reference evidence="26" key="2">
    <citation type="journal article" date="2021" name="Genome Biol. Evol.">
        <title>Developing a high-quality reference genome for a parasitic bivalve with doubly uniparental inheritance (Bivalvia: Unionida).</title>
        <authorList>
            <person name="Smith C.H."/>
        </authorList>
    </citation>
    <scope>NUCLEOTIDE SEQUENCE</scope>
    <source>
        <strain evidence="26">CHS0354</strain>
        <tissue evidence="26">Mantle</tissue>
    </source>
</reference>
<accession>A0AAE0RP64</accession>
<dbReference type="SUPFAM" id="SSF50985">
    <property type="entry name" value="RCC1/BLIP-II"/>
    <property type="match status" value="3"/>
</dbReference>
<feature type="repeat" description="RCC1" evidence="18">
    <location>
        <begin position="749"/>
        <end position="800"/>
    </location>
</feature>
<dbReference type="FunFam" id="2.30.30.30:FF:000015">
    <property type="entry name" value="E3 ubiquitin-protein ligase HERC2"/>
    <property type="match status" value="1"/>
</dbReference>
<dbReference type="Pfam" id="PF11515">
    <property type="entry name" value="Cul7"/>
    <property type="match status" value="1"/>
</dbReference>
<reference evidence="26" key="1">
    <citation type="journal article" date="2021" name="Genome Biol. Evol.">
        <title>A High-Quality Reference Genome for a Parasitic Bivalve with Doubly Uniparental Inheritance (Bivalvia: Unionida).</title>
        <authorList>
            <person name="Smith C.H."/>
        </authorList>
    </citation>
    <scope>NUCLEOTIDE SEQUENCE</scope>
    <source>
        <strain evidence="26">CHS0354</strain>
    </source>
</reference>
<dbReference type="InterPro" id="IPR058923">
    <property type="entry name" value="RCC1-like_dom"/>
</dbReference>
<feature type="domain" description="UBA" evidence="20">
    <location>
        <begin position="2581"/>
        <end position="2630"/>
    </location>
</feature>
<feature type="repeat" description="RCC1" evidence="18">
    <location>
        <begin position="3405"/>
        <end position="3456"/>
    </location>
</feature>
<dbReference type="Gene3D" id="2.60.120.260">
    <property type="entry name" value="Galactose-binding domain-like"/>
    <property type="match status" value="1"/>
</dbReference>
<feature type="repeat" description="RCC1" evidence="18">
    <location>
        <begin position="4366"/>
        <end position="4417"/>
    </location>
</feature>
<feature type="compositionally biased region" description="Polar residues" evidence="19">
    <location>
        <begin position="191"/>
        <end position="206"/>
    </location>
</feature>
<dbReference type="InterPro" id="IPR036400">
    <property type="entry name" value="Cyt_B5-like_heme/steroid_sf"/>
</dbReference>
<dbReference type="CDD" id="cd00078">
    <property type="entry name" value="HECTc"/>
    <property type="match status" value="1"/>
</dbReference>
<evidence type="ECO:0000256" key="9">
    <source>
        <dbReference type="ARBA" id="ARBA00022737"/>
    </source>
</evidence>
<evidence type="ECO:0000313" key="27">
    <source>
        <dbReference type="Proteomes" id="UP001195483"/>
    </source>
</evidence>
<feature type="domain" description="MIB/HERC2" evidence="25">
    <location>
        <begin position="1967"/>
        <end position="2040"/>
    </location>
</feature>
<dbReference type="Pfam" id="PF00569">
    <property type="entry name" value="ZZ"/>
    <property type="match status" value="1"/>
</dbReference>
<sequence length="4982" mass="548533">MSWTKETRLRPQLRLDQKWLKTELQAIFQKDGLSQLWNELVRDGEIISNSCDGLINSAGVLAKKGDTGKYYCGMKVLSCSCCNGHCGPDNGCNCLPCQQLDKEEQTLEEEAAEIPPPSGPIIDSWTWGTQPDETQLQDCLHSLLHEHHLLCMEASCTSLSVTRLQQRLAVLERYFIALSRQAPSEKIGPTKKTQANQTNLSKQKSNIKPAEKATISLARVGSRAALSFAFAFLRRAWRSGEDADLCAELLQESLEALQSLPEASLFDESGVSSVWLEVVDRATKFLHSVVAGDVVGGASKPIKVPVQDQQTALALILELAVQRGSLSYILSSVLLLLNLWNNSRHDYDNRVSSNLISAPLVPLLKRFHTILSAKSRVLDSSARWDESTYIVSPTEVFLRYLSYPDDPSAAIDLRMTAVVILSHLDRLCAPHLAPSHTQKSQNTNGSQEVIAWGLFGWNGSGTSSGPMTLDFLNDVDGVQQIVCAERCMLVLARNGKVYLVSYSSESPSLQLVMGFGDREVVKLAACPDGKHYQALTNDGEVYSWGNGDGGRLGHGDNISREEPTLITALSGKHVVFIACGSTYSAAVTAAGELYTWGRGNYGRLGHGGTEDLLVPSLVVALKGHRVVDIACGSGDAQTVAVTDTGAVYSWGDGDYGKLGRGGSDGCKTPKIIEKLMGQDVVRVFCGAQFTLALTKSGTVFSWGKGDNFRLGHGSEEHIRHPKQVEAFSMKKVIDISVGSMHCLAVTEDGEVYGWGRNDHGQLGDMSISSRTEPTLMPGLENKNIIGAACGPAQNFVWSYGSQSTVGSRVPFVVDICKSTFEQLDELLAEVCEGLDGRSDWPPPQEKECMAVACLNLLNLQLYAAITQNESLELLGLNPGSPLVTSLKQRVVSLASNSGVLNTIQLAAQNALQNGWSVLLSTAEERGRALSSLLSSGVRDASGMSSGQRFMTDLLVSSLMADGGLELAMEAAIQKEAQELEDREKEEKADEEDEDSQSEDELSEEEKEMKKIGSQRKRDLYNAGATIPLLQLIQQLLRNSYSHSQSRLLELSRDGFQKLDDSLGDKDTSSPSLDLLLQFQRLLISRLLPKEDTFIASSAELDIEVQGAGSLLRKYISLTCNHVMDILPVSASLASISSKHFSHVSKIIANDITGVLLPEMLTCLVLLQLKNPAVIRTSRAVPLLEELLDALDKYNKLAPGLDRDDKEDLAWPGVFSHTLERYSQKSQDDVQIIRKADLENHNKDGGLWIVIHGKVYDVQDFKSQAPCGRELLMEYAGKDATAAFEMNLHSNEARQMLQAFYVGQYVDPEKDVVQMSDTSMASSSLMDAERTLGLLLGLHAAQQAHSTPLSQEEIECEKWLNSDVFRGGLQILQPRNPFEEEKGESRTPTSSTTTPGATPTREVQMTISEDKEALFDRQASIVDVSQPFLQSLADSKSNDNVVKTFLNIMDSCCRHHHLILPFHFTPEHPVEEVGRLLLAVLIKHHDLGHVAMGLVEHGQGEHSKPFVPKSLIEILRVIMQAKRSLVKAHQDQARSYKEVCAPVIERCHFLLNELRPAIGNEVSALGRSKLLHSESRWKQAIRKVMERKRGKSAIIQSQKFEEKGKPDIEKEDEKVASGEFTPQTEEPPFIPIEGQEGAMVTLQESQTSEFQVRVFGKDELPEESLTKESADSRSAEGQIQMPQDGTTASTASATEAKKSSRKKKKDSWGPLVCTVTSSHHFSWLKQRLTGCKSEMPLMSKIITFVLHDSHVDIEKLRRSLHHQVKRAELRLKGIQTMLSLVHKNYLIPSVKYNLLIGWQGLVTIGHRVCKPVPHCLSNINLIPPCDRIVLEMTFSELYKWAIKELRQGVLHTDQMFKSIGISPTLSALQSFGGQDSNKNHMFQDKLSVGTLPQSRFLLAALGLLVAEHQANSLSLLLNSGVLALTQSILRLIGPDPERPVPHDANNNTICAVLEEQKHKKQSQPIPISGPELAAMMKIGTRVVRGVDWKWGDQDGPPPGLGRVIGELGEDGWIRVQWDYGSTNSYRMGKEGKYDLKLAEPPEMPDNEEEEEEDVELGKGTPHVSKPDSKHPTSLIRRSTLALLRSLSVCVGIHSEHTQKEAIGTLCGLMRNIVDCGCNYGLNASSVQVQIAYEQYFSWCTMGFVRSIATSPIICQALSSERWINLLLRILEEEKAHQQTHISKQILTLKLLRTVLPSWDRRMESSRVHVIVERLINLLGGILISCSADPTLMPQIDSPRRHRQRAPVSLTASYTSTVGEELVMLLRRLHTLETWRHCINSFIVKQLMTIPTLLFEQISSSDSPSSDSKQEIPDEASIQAILALIGGMDSRPRLGGQVKMEDEECGIITRITPKGKILVQLNDGGEILTCRVSDLTAIPCLEFSVNKLHLSDEILKSWSTIVNLACYNFKMDKDNCREPDKAPLATSTTTLGSEVSKLDIGELRRQRIRLGLLSAARVLFTHQDILRQVLSQVVLPGCRPPDNELAASEEELSSESESPNTILQQLMMMATQPSPLKAIFSREELEAACLAVCQYLTASSSQPQEESDESDSESEQAPPPYQPPTPAPSVPKQRSKRLKPQPPPPSDEVTRLMEMGFQRKHVEYAMRTLGGSLIIGGEMPSPEALVTWLLEHPDIPTENDSDSDSVSSEDLFSDTDSTSDDFEDLDTSAELLLSSDLGATGTSTTFKRRSDFLSNDEYAMYVRDHIQVDMMVKCCSTYEEVKVGDIGRVIKLDKDGLHDLNVQADWQKKGGTYWVRYIHVELLGFANPSSSQPIKSGDKVRVKPSVSTPTYKWGSVTHRSIGTVTAVNPNGRDITVDFPQQAHWTGVIDEMEVVPSTHPGVSCDECQAMPIIGARYTCSECEDFDFCEACFKTKKHRHPFNRIAEPGSEPVPAGKPGKQKKRQVYPTSGSPIEDWHMCVKNLIVSSRENQAHRLIDGNSGYWQSAGSQGKHWIRLELQPDILIHRLYMRVEPADSSYMPSVVVVSCGESSRTLKEFRTINISSSETLITLLQDMQEHFRFVEIAVKQCRQSGIDCKIHGLSIIGRYRVDDNSAALYSYLAAEQEEEEEEKNATQVGKRKQKVSGTKEIQTHVFVWGLNDKDQLGGPKGSKIKLPMLNEFASSLKCTHIAGGSKSLFFVTQEGRIYACGEATNGRLGLGISTGTVSVPRQLTSLSQYVIKKVAVHSGGRHTLALTVDGKVFSWGEGDDGKLGHCSKMTLDKPRLIETLKSKRVRDIACGSSHSAAITSNGDLYTWGLGEYGRLGHGDNATQLKPKQVKDLAGKRVIQVACGSRDAQTLVLTDDGLVYSWGDGDFGKLGRGGSEGCNTPKEIERLHGMGVCQIECGAQFSLALTKAGQVWTWGKGDYFRLGHGTDAHVRKPQMVEGLKGKKIVHVAVGALHCLAVTDTGQVYAWGDNDHGQQGNGTTTVNRKPALVHGLEGNKITKVACGSSHSVAWATTDLTTPASHEPVLFSTSRDPLGATSLGLVENDNEENAPNPSPTSQNKQNRPSLAKIILSQETDIAKQQALGHILQALQIMYARDGIVQSLMTDAQVGPVSQQSGMQVSQISHATSNITTMSQVTATPHSMTPTVSMDASMMSSAQSEIPVDHNDITVSVTDQGHEVNQLVYSLEDQPSFHRMHSLAAKVSKATSFMAATFTSTDEVTSSMEPEGKFLLPDLDDFIDHLTPDDARVLVDLLKLSVAGRVGLKSKDTLSEVLTSLGQANPAIAEMLLELCVTELEDVAVDRQTGRSIAQPVIQESPHPYTDDTSLAGQVKIPGAEALRVEFDRRCSTERRHDPLTIIDGSGRTISVRSGREWSDWSQELRIPGDELRWKFTSDGSVNGWGWYFTVYPIMPAAAPMDMLSDRTVLSRPSIDLVTCLLDFNLNLVMDEKIIARLAAALAACAQLSSLGAEQRMWALQKLRKLMAANFGQTLNVNDLLSSPSVDVPDTDAPRQLTMSLSGTALASLVKGLPEALQRQYEYEDPIVRSGKHLMHSPFFKVLVALACDLGLNNLQCCAEAHKWAWFRRYCMAARVAAAIVQRSVLPAPFCEEVMKKIQDIMDEREIINRDHENHQIFKQELDEQLLLWLNRKPEDWTLSWGGSGQIWGWGHNHRGQLGGVEGAKVKLPVSCEALAAMRPVQLIGGEQTLFAVTADGKVYATGYGAGGRLGVGGTESVATPTLLESIQHVFIKKIAVNSGGKHCLALSAEGEVYSWGEGEDGKLGHGNRSPCDRPRVIESLRGKEVVSVAAGGAHSACITSNGELYTWGKGRYGRLGHGDSEDQPRPKLVEPLKGYRVIDVACGSGDAQTLCITDDDSVWSWGDGDYGKLGRGGSDGCKVPMRVDSLQGLGVFKVECGSQFSVALTKSGAVYTWGKGDYHRLGHGTDDHVRRPRRVSALQGKKVVDVACGSLHCVACTDNGEVYTWGDNDEGQLGDGTTNAIQRPRLVAALQGKKINRVACGSAHSLAWSTNKPVSAGKLPLAVPMEYNHLQNISIQTLRNRLVLLHHFSDFFCPSISMFDLHSQEQEKGENYTGLDRLRGVIVSAAKEAAFRKVVQATMVRDKQHGPVVELNRIQVKRYRSKGGLAGPDGLKSTFGQMSMKIGVFGPDSLMLPHRIWKVKFVGESVDDCGGGYSESIAEMCDELQNGSLPLLIETPNGRDESGANRDCFLLNPMLKSPTHQNMFKFLGILCGIAIRSGSPLSLNIAEPVWQQLAGMPLTVADLTEVDKDFVPGLMCIKEMNNEDLCSADMPFSVPSATGEEVYLSSKYTRITPENRMEYIKVAINYRLHEFDDQVRWVREGMSKVIPVPLLSLFTGLELETMVCGSPDIPLNLLKSVATYKGIDVNTPLVQWFWEVMDEFSNAERSLFLRFVWGRTRLPRTIADFRGRDFVLQVLEKYNPPDHFLPESYTCFFLLKLPRYSCKLVLQEKLKYAIYFCKSIDTDDYARVALTGDDELTPEPSDDSDDMHSIESDGEILESDDSQM</sequence>
<dbReference type="CDD" id="cd14402">
    <property type="entry name" value="UBA_HERC2"/>
    <property type="match status" value="1"/>
</dbReference>
<dbReference type="EMBL" id="JAEAOA010002175">
    <property type="protein sequence ID" value="KAK3577077.1"/>
    <property type="molecule type" value="Genomic_DNA"/>
</dbReference>
<dbReference type="SMART" id="SM01117">
    <property type="entry name" value="Cyt-b5"/>
    <property type="match status" value="1"/>
</dbReference>
<evidence type="ECO:0000256" key="13">
    <source>
        <dbReference type="ARBA" id="ARBA00023212"/>
    </source>
</evidence>
<feature type="repeat" description="RCC1" evidence="18">
    <location>
        <begin position="4154"/>
        <end position="4207"/>
    </location>
</feature>
<gene>
    <name evidence="26" type="ORF">CHS0354_037105</name>
</gene>
<evidence type="ECO:0000256" key="8">
    <source>
        <dbReference type="ARBA" id="ARBA00022723"/>
    </source>
</evidence>
<feature type="repeat" description="RCC1" evidence="18">
    <location>
        <begin position="3140"/>
        <end position="3194"/>
    </location>
</feature>
<feature type="repeat" description="RCC1" evidence="18">
    <location>
        <begin position="4418"/>
        <end position="4469"/>
    </location>
</feature>
<feature type="repeat" description="RCC1" evidence="18">
    <location>
        <begin position="591"/>
        <end position="642"/>
    </location>
</feature>
<dbReference type="PROSITE" id="PS51416">
    <property type="entry name" value="MIB_HERC2"/>
    <property type="match status" value="1"/>
</dbReference>
<feature type="domain" description="DOC" evidence="24">
    <location>
        <begin position="2890"/>
        <end position="3067"/>
    </location>
</feature>
<feature type="repeat" description="RCC1" evidence="18">
    <location>
        <begin position="4102"/>
        <end position="4153"/>
    </location>
</feature>
<dbReference type="InterPro" id="IPR008979">
    <property type="entry name" value="Galactose-bd-like_sf"/>
</dbReference>
<dbReference type="Gene3D" id="3.30.60.90">
    <property type="match status" value="1"/>
</dbReference>
<dbReference type="PROSITE" id="PS51284">
    <property type="entry name" value="DOC"/>
    <property type="match status" value="1"/>
</dbReference>
<dbReference type="InterPro" id="IPR004939">
    <property type="entry name" value="APC_su10/DOC_dom"/>
</dbReference>
<dbReference type="FunFam" id="3.10.120.10:FF:000005">
    <property type="entry name" value="E3 ubiquitin-protein ligase HERC2 isoform X2"/>
    <property type="match status" value="1"/>
</dbReference>
<evidence type="ECO:0000259" key="22">
    <source>
        <dbReference type="PROSITE" id="PS50237"/>
    </source>
</evidence>
<name>A0AAE0RP64_9BIVA</name>
<evidence type="ECO:0000256" key="18">
    <source>
        <dbReference type="PROSITE-ProRule" id="PRU00235"/>
    </source>
</evidence>
<dbReference type="PRINTS" id="PR00633">
    <property type="entry name" value="RCCNDNSATION"/>
</dbReference>
<dbReference type="EC" id="2.3.2.26" evidence="4"/>
<evidence type="ECO:0000256" key="2">
    <source>
        <dbReference type="ARBA" id="ARBA00004114"/>
    </source>
</evidence>
<dbReference type="Pfam" id="PF25390">
    <property type="entry name" value="WD40_RLD"/>
    <property type="match status" value="3"/>
</dbReference>
<feature type="repeat" description="RCC1" evidence="18">
    <location>
        <begin position="4314"/>
        <end position="4365"/>
    </location>
</feature>
<dbReference type="InterPro" id="IPR037976">
    <property type="entry name" value="HERC2_APC10"/>
</dbReference>
<dbReference type="Gene3D" id="1.10.8.10">
    <property type="entry name" value="DNA helicase RuvA subunit, C-terminal domain"/>
    <property type="match status" value="1"/>
</dbReference>
<feature type="compositionally biased region" description="Basic and acidic residues" evidence="19">
    <location>
        <begin position="978"/>
        <end position="987"/>
    </location>
</feature>
<dbReference type="Pfam" id="PF06701">
    <property type="entry name" value="MIB_HERC2"/>
    <property type="match status" value="1"/>
</dbReference>
<keyword evidence="11 16" id="KW-0833">Ubl conjugation pathway</keyword>
<keyword evidence="5" id="KW-0963">Cytoplasm</keyword>
<dbReference type="GO" id="GO:0016567">
    <property type="term" value="P:protein ubiquitination"/>
    <property type="evidence" value="ECO:0007669"/>
    <property type="project" value="InterPro"/>
</dbReference>
<dbReference type="PROSITE" id="PS50135">
    <property type="entry name" value="ZF_ZZ_2"/>
    <property type="match status" value="1"/>
</dbReference>
<evidence type="ECO:0000313" key="26">
    <source>
        <dbReference type="EMBL" id="KAK3577077.1"/>
    </source>
</evidence>
<evidence type="ECO:0000256" key="4">
    <source>
        <dbReference type="ARBA" id="ARBA00012485"/>
    </source>
</evidence>
<dbReference type="FunFam" id="3.30.2410.10:FF:000006">
    <property type="entry name" value="probable E3 ubiquitin-protein ligase HERC1 isoform X2"/>
    <property type="match status" value="1"/>
</dbReference>
<dbReference type="GO" id="GO:0005814">
    <property type="term" value="C:centriole"/>
    <property type="evidence" value="ECO:0007669"/>
    <property type="project" value="UniProtKB-SubCell"/>
</dbReference>
<dbReference type="Proteomes" id="UP001195483">
    <property type="component" value="Unassembled WGS sequence"/>
</dbReference>
<dbReference type="InterPro" id="IPR000408">
    <property type="entry name" value="Reg_chr_condens"/>
</dbReference>
<feature type="repeat" description="RCC1" evidence="18">
    <location>
        <begin position="3195"/>
        <end position="3246"/>
    </location>
</feature>
<dbReference type="Pfam" id="PF00415">
    <property type="entry name" value="RCC1"/>
    <property type="match status" value="3"/>
</dbReference>
<dbReference type="SMART" id="SM00291">
    <property type="entry name" value="ZnF_ZZ"/>
    <property type="match status" value="1"/>
</dbReference>
<dbReference type="Gene3D" id="2.30.30.40">
    <property type="entry name" value="SH3 Domains"/>
    <property type="match status" value="1"/>
</dbReference>
<keyword evidence="13" id="KW-0206">Cytoskeleton</keyword>
<evidence type="ECO:0000256" key="5">
    <source>
        <dbReference type="ARBA" id="ARBA00022490"/>
    </source>
</evidence>
<evidence type="ECO:0000256" key="14">
    <source>
        <dbReference type="ARBA" id="ARBA00080834"/>
    </source>
</evidence>
<feature type="compositionally biased region" description="Acidic residues" evidence="19">
    <location>
        <begin position="2543"/>
        <end position="2552"/>
    </location>
</feature>
<dbReference type="PROSITE" id="PS50012">
    <property type="entry name" value="RCC1_3"/>
    <property type="match status" value="19"/>
</dbReference>
<dbReference type="InterPro" id="IPR009091">
    <property type="entry name" value="RCC1/BLIP-II"/>
</dbReference>
<dbReference type="SUPFAM" id="SSF63748">
    <property type="entry name" value="Tudor/PWWP/MBT"/>
    <property type="match status" value="1"/>
</dbReference>
<dbReference type="SMART" id="SM00119">
    <property type="entry name" value="HECTc"/>
    <property type="match status" value="1"/>
</dbReference>
<feature type="domain" description="Cytochrome b5 heme-binding" evidence="23">
    <location>
        <begin position="1229"/>
        <end position="1305"/>
    </location>
</feature>
<dbReference type="InterPro" id="IPR051625">
    <property type="entry name" value="Signaling_Regulatory_Domain"/>
</dbReference>
<evidence type="ECO:0000256" key="11">
    <source>
        <dbReference type="ARBA" id="ARBA00022786"/>
    </source>
</evidence>
<dbReference type="CDD" id="cd08664">
    <property type="entry name" value="APC10-HERC2"/>
    <property type="match status" value="1"/>
</dbReference>
<feature type="region of interest" description="Disordered" evidence="19">
    <location>
        <begin position="2538"/>
        <end position="2588"/>
    </location>
</feature>
<dbReference type="Gene3D" id="2.130.10.30">
    <property type="entry name" value="Regulator of chromosome condensation 1/beta-lactamase-inhibitor protein II"/>
    <property type="match status" value="3"/>
</dbReference>
<dbReference type="SUPFAM" id="SSF49785">
    <property type="entry name" value="Galactose-binding domain-like"/>
    <property type="match status" value="1"/>
</dbReference>
<evidence type="ECO:0000256" key="16">
    <source>
        <dbReference type="PROSITE-ProRule" id="PRU00104"/>
    </source>
</evidence>
<dbReference type="Gene3D" id="3.10.120.10">
    <property type="entry name" value="Cytochrome b5-like heme/steroid binding domain"/>
    <property type="match status" value="1"/>
</dbReference>
<evidence type="ECO:0000256" key="17">
    <source>
        <dbReference type="PROSITE-ProRule" id="PRU00228"/>
    </source>
</evidence>
<dbReference type="Pfam" id="PF03256">
    <property type="entry name" value="ANAPC10"/>
    <property type="match status" value="1"/>
</dbReference>
<evidence type="ECO:0000259" key="20">
    <source>
        <dbReference type="PROSITE" id="PS50030"/>
    </source>
</evidence>
<feature type="compositionally biased region" description="Acidic residues" evidence="19">
    <location>
        <begin position="2649"/>
        <end position="2658"/>
    </location>
</feature>
<dbReference type="Pfam" id="PF00173">
    <property type="entry name" value="Cyt-b5"/>
    <property type="match status" value="1"/>
</dbReference>
<protein>
    <recommendedName>
        <fullName evidence="4">HECT-type E3 ubiquitin transferase</fullName>
        <ecNumber evidence="4">2.3.2.26</ecNumber>
    </recommendedName>
    <alternativeName>
        <fullName evidence="14">HECT domain and RCC1-like domain-containing protein 2</fullName>
    </alternativeName>
    <alternativeName>
        <fullName evidence="15">HECT-type E3 ubiquitin transferase HERC2</fullName>
    </alternativeName>
</protein>
<dbReference type="InterPro" id="IPR035983">
    <property type="entry name" value="Hect_E3_ubiquitin_ligase"/>
</dbReference>
<dbReference type="InterPro" id="IPR000433">
    <property type="entry name" value="Znf_ZZ"/>
</dbReference>
<comment type="catalytic activity">
    <reaction evidence="1">
        <text>S-ubiquitinyl-[E2 ubiquitin-conjugating enzyme]-L-cysteine + [acceptor protein]-L-lysine = [E2 ubiquitin-conjugating enzyme]-L-cysteine + N(6)-ubiquitinyl-[acceptor protein]-L-lysine.</text>
        <dbReference type="EC" id="2.3.2.26"/>
    </reaction>
</comment>
<feature type="region of interest" description="Disordered" evidence="19">
    <location>
        <begin position="1660"/>
        <end position="1702"/>
    </location>
</feature>
<dbReference type="InterPro" id="IPR010606">
    <property type="entry name" value="Mib_Herc2"/>
</dbReference>
<dbReference type="SMART" id="SM01337">
    <property type="entry name" value="APC10"/>
    <property type="match status" value="1"/>
</dbReference>
<feature type="domain" description="ZZ-type" evidence="21">
    <location>
        <begin position="2836"/>
        <end position="2886"/>
    </location>
</feature>
<feature type="active site" description="Glycyl thioester intermediate" evidence="16">
    <location>
        <position position="4909"/>
    </location>
</feature>
<dbReference type="PANTHER" id="PTHR22872:SF2">
    <property type="entry name" value="INHIBITOR OF BRUTON TYROSINE KINASE"/>
    <property type="match status" value="1"/>
</dbReference>
<feature type="repeat" description="RCC1" evidence="18">
    <location>
        <begin position="4208"/>
        <end position="4259"/>
    </location>
</feature>
<dbReference type="FunFam" id="2.30.30.40:FF:000074">
    <property type="entry name" value="E3 ubiquitin-protein ligase HERC2 isoform X1"/>
    <property type="match status" value="1"/>
</dbReference>
<dbReference type="InterPro" id="IPR000569">
    <property type="entry name" value="HECT_dom"/>
</dbReference>
<keyword evidence="8" id="KW-0479">Metal-binding</keyword>
<dbReference type="PANTHER" id="PTHR22872">
    <property type="entry name" value="BTK-BINDING PROTEIN-RELATED"/>
    <property type="match status" value="1"/>
</dbReference>
<feature type="region of interest" description="Disordered" evidence="19">
    <location>
        <begin position="2879"/>
        <end position="2906"/>
    </location>
</feature>
<dbReference type="GO" id="GO:0061630">
    <property type="term" value="F:ubiquitin protein ligase activity"/>
    <property type="evidence" value="ECO:0007669"/>
    <property type="project" value="UniProtKB-EC"/>
</dbReference>
<feature type="region of interest" description="Disordered" evidence="19">
    <location>
        <begin position="1372"/>
        <end position="1402"/>
    </location>
</feature>
<dbReference type="PROSITE" id="PS50030">
    <property type="entry name" value="UBA"/>
    <property type="match status" value="1"/>
</dbReference>
<evidence type="ECO:0000256" key="6">
    <source>
        <dbReference type="ARBA" id="ARBA00022553"/>
    </source>
</evidence>
<organism evidence="26 27">
    <name type="scientific">Potamilus streckersoni</name>
    <dbReference type="NCBI Taxonomy" id="2493646"/>
    <lineage>
        <taxon>Eukaryota</taxon>
        <taxon>Metazoa</taxon>
        <taxon>Spiralia</taxon>
        <taxon>Lophotrochozoa</taxon>
        <taxon>Mollusca</taxon>
        <taxon>Bivalvia</taxon>
        <taxon>Autobranchia</taxon>
        <taxon>Heteroconchia</taxon>
        <taxon>Palaeoheterodonta</taxon>
        <taxon>Unionida</taxon>
        <taxon>Unionoidea</taxon>
        <taxon>Unionidae</taxon>
        <taxon>Ambleminae</taxon>
        <taxon>Lampsilini</taxon>
        <taxon>Potamilus</taxon>
    </lineage>
</organism>
<feature type="compositionally biased region" description="Basic and acidic residues" evidence="19">
    <location>
        <begin position="1598"/>
        <end position="1615"/>
    </location>
</feature>
<dbReference type="InterPro" id="IPR001199">
    <property type="entry name" value="Cyt_B5-like_heme/steroid-bd"/>
</dbReference>
<feature type="region of interest" description="Disordered" evidence="19">
    <location>
        <begin position="2036"/>
        <end position="2071"/>
    </location>
</feature>
<dbReference type="Gene3D" id="3.30.2160.10">
    <property type="entry name" value="Hect, E3 ligase catalytic domain"/>
    <property type="match status" value="1"/>
</dbReference>
<feature type="repeat" description="RCC1" evidence="18">
    <location>
        <begin position="4260"/>
        <end position="4311"/>
    </location>
</feature>
<evidence type="ECO:0000256" key="15">
    <source>
        <dbReference type="ARBA" id="ARBA00081609"/>
    </source>
</evidence>
<dbReference type="GO" id="GO:0008270">
    <property type="term" value="F:zinc ion binding"/>
    <property type="evidence" value="ECO:0007669"/>
    <property type="project" value="UniProtKB-KW"/>
</dbReference>
<dbReference type="SUPFAM" id="SSF56204">
    <property type="entry name" value="Hect, E3 ligase catalytic domain"/>
    <property type="match status" value="1"/>
</dbReference>
<feature type="compositionally biased region" description="Basic and acidic residues" evidence="19">
    <location>
        <begin position="1660"/>
        <end position="1673"/>
    </location>
</feature>
<feature type="domain" description="HECT" evidence="22">
    <location>
        <begin position="4606"/>
        <end position="4932"/>
    </location>
</feature>
<dbReference type="FunFam" id="2.130.10.30:FF:000004">
    <property type="entry name" value="E3 ubiquitin-protein ligase HERC2 isoform X2"/>
    <property type="match status" value="1"/>
</dbReference>
<keyword evidence="27" id="KW-1185">Reference proteome</keyword>
<comment type="subcellular location">
    <subcellularLocation>
        <location evidence="2">Cytoplasm</location>
        <location evidence="2">Cytoskeleton</location>
        <location evidence="2">Microtubule organizing center</location>
        <location evidence="2">Centrosome</location>
        <location evidence="2">Centriole</location>
    </subcellularLocation>
</comment>
<feature type="compositionally biased region" description="Acidic residues" evidence="19">
    <location>
        <begin position="988"/>
        <end position="1005"/>
    </location>
</feature>
<feature type="repeat" description="RCC1" evidence="18">
    <location>
        <begin position="3301"/>
        <end position="3352"/>
    </location>
</feature>
<dbReference type="PROSITE" id="PS00626">
    <property type="entry name" value="RCC1_2"/>
    <property type="match status" value="1"/>
</dbReference>
<comment type="pathway">
    <text evidence="3">Protein modification; protein ubiquitination.</text>
</comment>
<dbReference type="InterPro" id="IPR043145">
    <property type="entry name" value="Znf_ZZ_sf"/>
</dbReference>
<evidence type="ECO:0000259" key="25">
    <source>
        <dbReference type="PROSITE" id="PS51416"/>
    </source>
</evidence>
<keyword evidence="9" id="KW-0677">Repeat</keyword>
<feature type="repeat" description="RCC1" evidence="18">
    <location>
        <begin position="539"/>
        <end position="590"/>
    </location>
</feature>
<reference evidence="26" key="3">
    <citation type="submission" date="2023-05" db="EMBL/GenBank/DDBJ databases">
        <authorList>
            <person name="Smith C.H."/>
        </authorList>
    </citation>
    <scope>NUCLEOTIDE SEQUENCE</scope>
    <source>
        <strain evidence="26">CHS0354</strain>
        <tissue evidence="26">Mantle</tissue>
    </source>
</reference>
<feature type="region of interest" description="Disordered" evidence="19">
    <location>
        <begin position="978"/>
        <end position="1013"/>
    </location>
</feature>
<evidence type="ECO:0000259" key="24">
    <source>
        <dbReference type="PROSITE" id="PS51284"/>
    </source>
</evidence>
<feature type="compositionally biased region" description="Low complexity" evidence="19">
    <location>
        <begin position="1385"/>
        <end position="1399"/>
    </location>
</feature>
<evidence type="ECO:0000259" key="21">
    <source>
        <dbReference type="PROSITE" id="PS50135"/>
    </source>
</evidence>
<proteinExistence type="predicted"/>
<dbReference type="InterPro" id="IPR021097">
    <property type="entry name" value="CPH_domain"/>
</dbReference>
<feature type="compositionally biased region" description="Polar residues" evidence="19">
    <location>
        <begin position="1674"/>
        <end position="1684"/>
    </location>
</feature>
<dbReference type="SUPFAM" id="SSF159034">
    <property type="entry name" value="Mib/herc2 domain-like"/>
    <property type="match status" value="1"/>
</dbReference>
<feature type="compositionally biased region" description="Acidic residues" evidence="19">
    <location>
        <begin position="4951"/>
        <end position="4963"/>
    </location>
</feature>
<evidence type="ECO:0000256" key="10">
    <source>
        <dbReference type="ARBA" id="ARBA00022771"/>
    </source>
</evidence>
<keyword evidence="12" id="KW-0862">Zinc</keyword>
<dbReference type="InterPro" id="IPR037252">
    <property type="entry name" value="Mib_Herc2_sf"/>
</dbReference>
<dbReference type="SUPFAM" id="SSF46934">
    <property type="entry name" value="UBA-like"/>
    <property type="match status" value="1"/>
</dbReference>
<feature type="repeat" description="RCC1" evidence="18">
    <location>
        <begin position="3353"/>
        <end position="3404"/>
    </location>
</feature>
<dbReference type="InterPro" id="IPR014722">
    <property type="entry name" value="Rib_uL2_dom2"/>
</dbReference>
<feature type="region of interest" description="Disordered" evidence="19">
    <location>
        <begin position="2633"/>
        <end position="2658"/>
    </location>
</feature>
<dbReference type="FunFam" id="2.130.10.30:FF:000003">
    <property type="entry name" value="E3 ubiquitin-protein ligase HERC2 isoform X1"/>
    <property type="match status" value="1"/>
</dbReference>
<feature type="region of interest" description="Disordered" evidence="19">
    <location>
        <begin position="186"/>
        <end position="206"/>
    </location>
</feature>
<dbReference type="SUPFAM" id="SSF55856">
    <property type="entry name" value="Cytochrome b5-like heme/steroid binding domain"/>
    <property type="match status" value="1"/>
</dbReference>
<feature type="repeat" description="RCC1" evidence="18">
    <location>
        <begin position="645"/>
        <end position="696"/>
    </location>
</feature>
<dbReference type="Gene3D" id="3.30.2410.10">
    <property type="entry name" value="Hect, E3 ligase catalytic domain"/>
    <property type="match status" value="1"/>
</dbReference>
<dbReference type="Gene3D" id="2.30.30.30">
    <property type="match status" value="1"/>
</dbReference>
<feature type="region of interest" description="Disordered" evidence="19">
    <location>
        <begin position="3465"/>
        <end position="3505"/>
    </location>
</feature>
<feature type="region of interest" description="Disordered" evidence="19">
    <location>
        <begin position="4951"/>
        <end position="4982"/>
    </location>
</feature>
<feature type="compositionally biased region" description="Polar residues" evidence="19">
    <location>
        <begin position="3491"/>
        <end position="3505"/>
    </location>
</feature>
<feature type="compositionally biased region" description="Acidic residues" evidence="19">
    <location>
        <begin position="2041"/>
        <end position="2053"/>
    </location>
</feature>
<feature type="repeat" description="RCC1" evidence="18">
    <location>
        <begin position="3247"/>
        <end position="3298"/>
    </location>
</feature>
<evidence type="ECO:0000256" key="3">
    <source>
        <dbReference type="ARBA" id="ARBA00004906"/>
    </source>
</evidence>
<comment type="caution">
    <text evidence="26">The sequence shown here is derived from an EMBL/GenBank/DDBJ whole genome shotgun (WGS) entry which is preliminary data.</text>
</comment>
<feature type="repeat" description="RCC1" evidence="18">
    <location>
        <begin position="697"/>
        <end position="748"/>
    </location>
</feature>
<dbReference type="PROSITE" id="PS50255">
    <property type="entry name" value="CYTOCHROME_B5_2"/>
    <property type="match status" value="1"/>
</dbReference>
<evidence type="ECO:0000256" key="12">
    <source>
        <dbReference type="ARBA" id="ARBA00022833"/>
    </source>
</evidence>
<feature type="compositionally biased region" description="Acidic residues" evidence="19">
    <location>
        <begin position="4970"/>
        <end position="4982"/>
    </location>
</feature>
<evidence type="ECO:0000259" key="23">
    <source>
        <dbReference type="PROSITE" id="PS50255"/>
    </source>
</evidence>
<dbReference type="InterPro" id="IPR015940">
    <property type="entry name" value="UBA"/>
</dbReference>
<evidence type="ECO:0000256" key="1">
    <source>
        <dbReference type="ARBA" id="ARBA00000885"/>
    </source>
</evidence>
<dbReference type="PROSITE" id="PS50237">
    <property type="entry name" value="HECT"/>
    <property type="match status" value="1"/>
</dbReference>
<feature type="repeat" description="RCC1" evidence="18">
    <location>
        <begin position="3088"/>
        <end position="3139"/>
    </location>
</feature>
<dbReference type="Gene3D" id="3.90.1750.10">
    <property type="entry name" value="Hect, E3 ligase catalytic domains"/>
    <property type="match status" value="1"/>
</dbReference>